<dbReference type="EMBL" id="JBEUWX010000002">
    <property type="protein sequence ID" value="MFA9950663.1"/>
    <property type="molecule type" value="Genomic_DNA"/>
</dbReference>
<protein>
    <recommendedName>
        <fullName evidence="3">Roadblock/LC7 domain-containing protein</fullName>
    </recommendedName>
</protein>
<comment type="caution">
    <text evidence="1">The sequence shown here is derived from an EMBL/GenBank/DDBJ whole genome shotgun (WGS) entry which is preliminary data.</text>
</comment>
<sequence length="121" mass="13098">MASAIITKSLEELTALDGFMCAALVDSSSGMILGSVGSGIDIEVAAAGNTEVVRSKLKTMRALGLNDIIEDILITLGKQYHIIRPSSKKEGIFIYCVLDKQRANLALARRKVQDVDKELNF</sequence>
<evidence type="ECO:0000313" key="2">
    <source>
        <dbReference type="Proteomes" id="UP001574673"/>
    </source>
</evidence>
<organism evidence="1 2">
    <name type="scientific">Dentiradicibacter hellwigii</name>
    <dbReference type="NCBI Taxonomy" id="3149053"/>
    <lineage>
        <taxon>Bacteria</taxon>
        <taxon>Pseudomonadati</taxon>
        <taxon>Pseudomonadota</taxon>
        <taxon>Betaproteobacteria</taxon>
        <taxon>Rhodocyclales</taxon>
        <taxon>Rhodocyclaceae</taxon>
        <taxon>Dentiradicibacter</taxon>
    </lineage>
</organism>
<reference evidence="2" key="1">
    <citation type="submission" date="2024-06" db="EMBL/GenBank/DDBJ databases">
        <title>Radixoralia hellwigii gen. nov., sp nov., isolated from a root canal in the human oral cavity.</title>
        <authorList>
            <person name="Bartsch S."/>
            <person name="Wittmer A."/>
            <person name="Schulz A.-K."/>
            <person name="Neumann-Schaal M."/>
            <person name="Wolf J."/>
            <person name="Gronow S."/>
            <person name="Tennert C."/>
            <person name="Haecker G."/>
            <person name="Cieplik F."/>
            <person name="Al-Ahmad A."/>
        </authorList>
    </citation>
    <scope>NUCLEOTIDE SEQUENCE [LARGE SCALE GENOMIC DNA]</scope>
    <source>
        <strain evidence="2">Wk13</strain>
    </source>
</reference>
<evidence type="ECO:0000313" key="1">
    <source>
        <dbReference type="EMBL" id="MFA9950663.1"/>
    </source>
</evidence>
<gene>
    <name evidence="1" type="ORF">ABCS64_10105</name>
</gene>
<accession>A0ABV4UGB0</accession>
<evidence type="ECO:0008006" key="3">
    <source>
        <dbReference type="Google" id="ProtNLM"/>
    </source>
</evidence>
<keyword evidence="2" id="KW-1185">Reference proteome</keyword>
<dbReference type="RefSeq" id="WP_418891704.1">
    <property type="nucleotide sequence ID" value="NZ_JBEUWX010000002.1"/>
</dbReference>
<dbReference type="Proteomes" id="UP001574673">
    <property type="component" value="Unassembled WGS sequence"/>
</dbReference>
<name>A0ABV4UGB0_9RHOO</name>
<proteinExistence type="predicted"/>